<sequence>MISSKSLTKMPQSMVIGGGVILVTLTIGGIVIYTESQKDSNNENQSYSLKDFKDGSYYAEGSFYVDAVSKTETIGVTVTIRDGKITGLETDQIENGEKVVNEYMQKFEDKIKDMVVGKPITEVGDQTIITGSSLTSKGFVDAVENIRRDAVN</sequence>
<comment type="caution">
    <text evidence="3">The sequence shown here is derived from an EMBL/GenBank/DDBJ whole genome shotgun (WGS) entry which is preliminary data.</text>
</comment>
<feature type="domain" description="FMN-binding" evidence="2">
    <location>
        <begin position="69"/>
        <end position="150"/>
    </location>
</feature>
<organism evidence="3 4">
    <name type="scientific">Candidatus Dojkabacteria bacterium</name>
    <dbReference type="NCBI Taxonomy" id="2099670"/>
    <lineage>
        <taxon>Bacteria</taxon>
        <taxon>Candidatus Dojkabacteria</taxon>
    </lineage>
</organism>
<keyword evidence="1" id="KW-0812">Transmembrane</keyword>
<dbReference type="AlphaFoldDB" id="A0A955LAI1"/>
<dbReference type="Pfam" id="PF04205">
    <property type="entry name" value="FMN_bind"/>
    <property type="match status" value="1"/>
</dbReference>
<evidence type="ECO:0000313" key="3">
    <source>
        <dbReference type="EMBL" id="MCA9387152.1"/>
    </source>
</evidence>
<dbReference type="EMBL" id="JAGQLF010000056">
    <property type="protein sequence ID" value="MCA9387152.1"/>
    <property type="molecule type" value="Genomic_DNA"/>
</dbReference>
<reference evidence="3" key="2">
    <citation type="journal article" date="2021" name="Microbiome">
        <title>Successional dynamics and alternative stable states in a saline activated sludge microbial community over 9 years.</title>
        <authorList>
            <person name="Wang Y."/>
            <person name="Ye J."/>
            <person name="Ju F."/>
            <person name="Liu L."/>
            <person name="Boyd J.A."/>
            <person name="Deng Y."/>
            <person name="Parks D.H."/>
            <person name="Jiang X."/>
            <person name="Yin X."/>
            <person name="Woodcroft B.J."/>
            <person name="Tyson G.W."/>
            <person name="Hugenholtz P."/>
            <person name="Polz M.F."/>
            <person name="Zhang T."/>
        </authorList>
    </citation>
    <scope>NUCLEOTIDE SEQUENCE</scope>
    <source>
        <strain evidence="3">HKST-UBA09</strain>
    </source>
</reference>
<evidence type="ECO:0000259" key="2">
    <source>
        <dbReference type="SMART" id="SM00900"/>
    </source>
</evidence>
<dbReference type="Proteomes" id="UP000714915">
    <property type="component" value="Unassembled WGS sequence"/>
</dbReference>
<feature type="transmembrane region" description="Helical" evidence="1">
    <location>
        <begin position="12"/>
        <end position="33"/>
    </location>
</feature>
<dbReference type="GO" id="GO:0016020">
    <property type="term" value="C:membrane"/>
    <property type="evidence" value="ECO:0007669"/>
    <property type="project" value="InterPro"/>
</dbReference>
<keyword evidence="1" id="KW-0472">Membrane</keyword>
<name>A0A955LAI1_9BACT</name>
<gene>
    <name evidence="3" type="ORF">KC669_03910</name>
</gene>
<dbReference type="GO" id="GO:0010181">
    <property type="term" value="F:FMN binding"/>
    <property type="evidence" value="ECO:0007669"/>
    <property type="project" value="InterPro"/>
</dbReference>
<protein>
    <submittedName>
        <fullName evidence="3">FMN-binding protein</fullName>
    </submittedName>
</protein>
<keyword evidence="1" id="KW-1133">Transmembrane helix</keyword>
<reference evidence="3" key="1">
    <citation type="submission" date="2020-04" db="EMBL/GenBank/DDBJ databases">
        <authorList>
            <person name="Zhang T."/>
        </authorList>
    </citation>
    <scope>NUCLEOTIDE SEQUENCE</scope>
    <source>
        <strain evidence="3">HKST-UBA09</strain>
    </source>
</reference>
<dbReference type="Gene3D" id="3.90.1010.20">
    <property type="match status" value="1"/>
</dbReference>
<dbReference type="SMART" id="SM00900">
    <property type="entry name" value="FMN_bind"/>
    <property type="match status" value="1"/>
</dbReference>
<proteinExistence type="predicted"/>
<evidence type="ECO:0000256" key="1">
    <source>
        <dbReference type="SAM" id="Phobius"/>
    </source>
</evidence>
<dbReference type="InterPro" id="IPR007329">
    <property type="entry name" value="FMN-bd"/>
</dbReference>
<accession>A0A955LAI1</accession>
<evidence type="ECO:0000313" key="4">
    <source>
        <dbReference type="Proteomes" id="UP000714915"/>
    </source>
</evidence>